<dbReference type="InterPro" id="IPR004827">
    <property type="entry name" value="bZIP"/>
</dbReference>
<accession>A0A1X2I985</accession>
<sequence length="335" mass="38117">MNYVIIDGANEALTADQKARRKEQNRAAQRAFRDRKEKYVKELETKIKMMEKSHAQELKKVEQENQMLRAKVIRLEQELGGKRSQDGNEDDMDMDMTTSALEATTISSKTSPIVEHSQQEQPLDRNSAYTMTLYSSSSPTTTSNTSPITPRASMPSSAVACIRDKDGVSFCERLKEEVCSSAYNQLLSEPLFDASGSLNETVTKHPVPIVTDRMNNDDHHPQVDDDDRHRFDMYDDPMYFLDRLNEILATERFDLLPPHPDTLSPDVQLIPCSRVWQTLAAHPKFDAFDVDLLCDELKKIAKCSNTGPVFTEHELQALVHRMEKQTLDVPEKLVV</sequence>
<dbReference type="PANTHER" id="PTHR40621:SF6">
    <property type="entry name" value="AP-1-LIKE TRANSCRIPTION FACTOR YAP1-RELATED"/>
    <property type="match status" value="1"/>
</dbReference>
<dbReference type="SUPFAM" id="SSF57959">
    <property type="entry name" value="Leucine zipper domain"/>
    <property type="match status" value="1"/>
</dbReference>
<dbReference type="Pfam" id="PF08601">
    <property type="entry name" value="PAP1"/>
    <property type="match status" value="1"/>
</dbReference>
<dbReference type="Gene3D" id="1.20.5.170">
    <property type="match status" value="1"/>
</dbReference>
<dbReference type="InterPro" id="IPR023167">
    <property type="entry name" value="Yap1_redox_dom_sf"/>
</dbReference>
<dbReference type="AlphaFoldDB" id="A0A1X2I985"/>
<feature type="region of interest" description="Disordered" evidence="5">
    <location>
        <begin position="134"/>
        <end position="153"/>
    </location>
</feature>
<evidence type="ECO:0000256" key="1">
    <source>
        <dbReference type="ARBA" id="ARBA00004123"/>
    </source>
</evidence>
<dbReference type="GO" id="GO:0000976">
    <property type="term" value="F:transcription cis-regulatory region binding"/>
    <property type="evidence" value="ECO:0007669"/>
    <property type="project" value="InterPro"/>
</dbReference>
<dbReference type="GO" id="GO:0090575">
    <property type="term" value="C:RNA polymerase II transcription regulator complex"/>
    <property type="evidence" value="ECO:0007669"/>
    <property type="project" value="TreeGrafter"/>
</dbReference>
<dbReference type="GO" id="GO:0001228">
    <property type="term" value="F:DNA-binding transcription activator activity, RNA polymerase II-specific"/>
    <property type="evidence" value="ECO:0007669"/>
    <property type="project" value="TreeGrafter"/>
</dbReference>
<gene>
    <name evidence="7" type="ORF">BCR42DRAFT_420851</name>
</gene>
<comment type="subcellular location">
    <subcellularLocation>
        <location evidence="2">Cytoplasm</location>
    </subcellularLocation>
    <subcellularLocation>
        <location evidence="1">Nucleus</location>
    </subcellularLocation>
</comment>
<keyword evidence="8" id="KW-1185">Reference proteome</keyword>
<dbReference type="EMBL" id="MCGE01000020">
    <property type="protein sequence ID" value="ORZ11905.1"/>
    <property type="molecule type" value="Genomic_DNA"/>
</dbReference>
<dbReference type="CDD" id="cd14688">
    <property type="entry name" value="bZIP_YAP"/>
    <property type="match status" value="1"/>
</dbReference>
<dbReference type="GO" id="GO:0033554">
    <property type="term" value="P:cellular response to stress"/>
    <property type="evidence" value="ECO:0007669"/>
    <property type="project" value="UniProtKB-ARBA"/>
</dbReference>
<comment type="caution">
    <text evidence="7">The sequence shown here is derived from an EMBL/GenBank/DDBJ whole genome shotgun (WGS) entry which is preliminary data.</text>
</comment>
<evidence type="ECO:0000256" key="3">
    <source>
        <dbReference type="ARBA" id="ARBA00023242"/>
    </source>
</evidence>
<dbReference type="PANTHER" id="PTHR40621">
    <property type="entry name" value="TRANSCRIPTION FACTOR KAPC-RELATED"/>
    <property type="match status" value="1"/>
</dbReference>
<dbReference type="SUPFAM" id="SSF111430">
    <property type="entry name" value="YAP1 redox domain"/>
    <property type="match status" value="1"/>
</dbReference>
<dbReference type="OrthoDB" id="2593073at2759"/>
<name>A0A1X2I985_9FUNG</name>
<evidence type="ECO:0000313" key="8">
    <source>
        <dbReference type="Proteomes" id="UP000193560"/>
    </source>
</evidence>
<evidence type="ECO:0000256" key="4">
    <source>
        <dbReference type="SAM" id="Coils"/>
    </source>
</evidence>
<dbReference type="GO" id="GO:0005737">
    <property type="term" value="C:cytoplasm"/>
    <property type="evidence" value="ECO:0007669"/>
    <property type="project" value="UniProtKB-SubCell"/>
</dbReference>
<dbReference type="InterPro" id="IPR046347">
    <property type="entry name" value="bZIP_sf"/>
</dbReference>
<protein>
    <recommendedName>
        <fullName evidence="6">BZIP domain-containing protein</fullName>
    </recommendedName>
</protein>
<reference evidence="7 8" key="1">
    <citation type="submission" date="2016-07" db="EMBL/GenBank/DDBJ databases">
        <title>Pervasive Adenine N6-methylation of Active Genes in Fungi.</title>
        <authorList>
            <consortium name="DOE Joint Genome Institute"/>
            <person name="Mondo S.J."/>
            <person name="Dannebaum R.O."/>
            <person name="Kuo R.C."/>
            <person name="Labutti K."/>
            <person name="Haridas S."/>
            <person name="Kuo A."/>
            <person name="Salamov A."/>
            <person name="Ahrendt S.R."/>
            <person name="Lipzen A."/>
            <person name="Sullivan W."/>
            <person name="Andreopoulos W.B."/>
            <person name="Clum A."/>
            <person name="Lindquist E."/>
            <person name="Daum C."/>
            <person name="Ramamoorthy G.K."/>
            <person name="Gryganskyi A."/>
            <person name="Culley D."/>
            <person name="Magnuson J.K."/>
            <person name="James T.Y."/>
            <person name="O'Malley M.A."/>
            <person name="Stajich J.E."/>
            <person name="Spatafora J.W."/>
            <person name="Visel A."/>
            <person name="Grigoriev I.V."/>
        </authorList>
    </citation>
    <scope>NUCLEOTIDE SEQUENCE [LARGE SCALE GENOMIC DNA]</scope>
    <source>
        <strain evidence="7 8">NRRL 1336</strain>
    </source>
</reference>
<dbReference type="PROSITE" id="PS00036">
    <property type="entry name" value="BZIP_BASIC"/>
    <property type="match status" value="1"/>
</dbReference>
<evidence type="ECO:0000256" key="5">
    <source>
        <dbReference type="SAM" id="MobiDB-lite"/>
    </source>
</evidence>
<dbReference type="STRING" id="90262.A0A1X2I985"/>
<dbReference type="SMART" id="SM00338">
    <property type="entry name" value="BRLZ"/>
    <property type="match status" value="1"/>
</dbReference>
<feature type="compositionally biased region" description="Low complexity" evidence="5">
    <location>
        <begin position="134"/>
        <end position="150"/>
    </location>
</feature>
<organism evidence="7 8">
    <name type="scientific">Absidia repens</name>
    <dbReference type="NCBI Taxonomy" id="90262"/>
    <lineage>
        <taxon>Eukaryota</taxon>
        <taxon>Fungi</taxon>
        <taxon>Fungi incertae sedis</taxon>
        <taxon>Mucoromycota</taxon>
        <taxon>Mucoromycotina</taxon>
        <taxon>Mucoromycetes</taxon>
        <taxon>Mucorales</taxon>
        <taxon>Cunninghamellaceae</taxon>
        <taxon>Absidia</taxon>
    </lineage>
</organism>
<feature type="coiled-coil region" evidence="4">
    <location>
        <begin position="33"/>
        <end position="78"/>
    </location>
</feature>
<dbReference type="Proteomes" id="UP000193560">
    <property type="component" value="Unassembled WGS sequence"/>
</dbReference>
<keyword evidence="4" id="KW-0175">Coiled coil</keyword>
<keyword evidence="3" id="KW-0539">Nucleus</keyword>
<proteinExistence type="predicted"/>
<evidence type="ECO:0000313" key="7">
    <source>
        <dbReference type="EMBL" id="ORZ11905.1"/>
    </source>
</evidence>
<evidence type="ECO:0000256" key="2">
    <source>
        <dbReference type="ARBA" id="ARBA00004496"/>
    </source>
</evidence>
<dbReference type="Gene3D" id="1.10.238.100">
    <property type="entry name" value="YAP1 redox domain. Chain B"/>
    <property type="match status" value="1"/>
</dbReference>
<dbReference type="Pfam" id="PF00170">
    <property type="entry name" value="bZIP_1"/>
    <property type="match status" value="1"/>
</dbReference>
<dbReference type="InterPro" id="IPR050936">
    <property type="entry name" value="AP-1-like"/>
</dbReference>
<dbReference type="InterPro" id="IPR013910">
    <property type="entry name" value="TF_PAP1"/>
</dbReference>
<feature type="domain" description="BZIP" evidence="6">
    <location>
        <begin position="15"/>
        <end position="63"/>
    </location>
</feature>
<evidence type="ECO:0000259" key="6">
    <source>
        <dbReference type="PROSITE" id="PS50217"/>
    </source>
</evidence>
<dbReference type="PROSITE" id="PS50217">
    <property type="entry name" value="BZIP"/>
    <property type="match status" value="1"/>
</dbReference>